<organism evidence="1 2">
    <name type="scientific">Riccia sorocarpa</name>
    <dbReference type="NCBI Taxonomy" id="122646"/>
    <lineage>
        <taxon>Eukaryota</taxon>
        <taxon>Viridiplantae</taxon>
        <taxon>Streptophyta</taxon>
        <taxon>Embryophyta</taxon>
        <taxon>Marchantiophyta</taxon>
        <taxon>Marchantiopsida</taxon>
        <taxon>Marchantiidae</taxon>
        <taxon>Marchantiales</taxon>
        <taxon>Ricciaceae</taxon>
        <taxon>Riccia</taxon>
    </lineage>
</organism>
<dbReference type="EMBL" id="JBJQOH010000007">
    <property type="protein sequence ID" value="KAL3681476.1"/>
    <property type="molecule type" value="Genomic_DNA"/>
</dbReference>
<evidence type="ECO:0000313" key="1">
    <source>
        <dbReference type="EMBL" id="KAL3681476.1"/>
    </source>
</evidence>
<evidence type="ECO:0000313" key="2">
    <source>
        <dbReference type="Proteomes" id="UP001633002"/>
    </source>
</evidence>
<accession>A0ABD3GUK6</accession>
<keyword evidence="2" id="KW-1185">Reference proteome</keyword>
<proteinExistence type="predicted"/>
<sequence length="140" mass="15738">MDSVLWDHVFSIENDLSKAVFVITPSWVLELTALGYDDSLPVLIDVASQIAMTIVNSQNAHTTIQQLDRAAVTLNNAKAERDETLQQGQAALLLETLEIGHWLKRQFAFTTEGEEQALNLLQQFHEDLLSILECDTEEEI</sequence>
<protein>
    <submittedName>
        <fullName evidence="1">Uncharacterized protein</fullName>
    </submittedName>
</protein>
<dbReference type="AlphaFoldDB" id="A0ABD3GUK6"/>
<comment type="caution">
    <text evidence="1">The sequence shown here is derived from an EMBL/GenBank/DDBJ whole genome shotgun (WGS) entry which is preliminary data.</text>
</comment>
<name>A0ABD3GUK6_9MARC</name>
<dbReference type="Proteomes" id="UP001633002">
    <property type="component" value="Unassembled WGS sequence"/>
</dbReference>
<reference evidence="1 2" key="1">
    <citation type="submission" date="2024-09" db="EMBL/GenBank/DDBJ databases">
        <title>Chromosome-scale assembly of Riccia sorocarpa.</title>
        <authorList>
            <person name="Paukszto L."/>
        </authorList>
    </citation>
    <scope>NUCLEOTIDE SEQUENCE [LARGE SCALE GENOMIC DNA]</scope>
    <source>
        <strain evidence="1">LP-2024</strain>
        <tissue evidence="1">Aerial parts of the thallus</tissue>
    </source>
</reference>
<gene>
    <name evidence="1" type="ORF">R1sor_024432</name>
</gene>